<dbReference type="Pfam" id="PF02770">
    <property type="entry name" value="Acyl-CoA_dh_M"/>
    <property type="match status" value="1"/>
</dbReference>
<protein>
    <submittedName>
        <fullName evidence="9">Acyl-CoA dehydrogenase</fullName>
    </submittedName>
</protein>
<feature type="domain" description="Acyl-CoA dehydrogenase/oxidase N-terminal" evidence="8">
    <location>
        <begin position="8"/>
        <end position="119"/>
    </location>
</feature>
<dbReference type="InterPro" id="IPR013786">
    <property type="entry name" value="AcylCoA_DH/ox_N"/>
</dbReference>
<gene>
    <name evidence="9" type="ORF">GCM10022277_09380</name>
</gene>
<keyword evidence="5" id="KW-0560">Oxidoreductase</keyword>
<dbReference type="PIRSF" id="PIRSF016578">
    <property type="entry name" value="HsaA"/>
    <property type="match status" value="1"/>
</dbReference>
<dbReference type="Gene3D" id="1.20.140.10">
    <property type="entry name" value="Butyryl-CoA Dehydrogenase, subunit A, domain 3"/>
    <property type="match status" value="1"/>
</dbReference>
<comment type="caution">
    <text evidence="9">The sequence shown here is derived from an EMBL/GenBank/DDBJ whole genome shotgun (WGS) entry which is preliminary data.</text>
</comment>
<evidence type="ECO:0000259" key="7">
    <source>
        <dbReference type="Pfam" id="PF02770"/>
    </source>
</evidence>
<evidence type="ECO:0000256" key="5">
    <source>
        <dbReference type="RuleBase" id="RU362125"/>
    </source>
</evidence>
<feature type="domain" description="Acyl-CoA oxidase/dehydrogenase middle" evidence="7">
    <location>
        <begin position="124"/>
        <end position="220"/>
    </location>
</feature>
<dbReference type="InterPro" id="IPR037069">
    <property type="entry name" value="AcylCoA_DH/ox_N_sf"/>
</dbReference>
<dbReference type="Pfam" id="PF02771">
    <property type="entry name" value="Acyl-CoA_dh_N"/>
    <property type="match status" value="1"/>
</dbReference>
<evidence type="ECO:0000313" key="10">
    <source>
        <dbReference type="Proteomes" id="UP001501565"/>
    </source>
</evidence>
<dbReference type="InterPro" id="IPR036250">
    <property type="entry name" value="AcylCo_DH-like_C"/>
</dbReference>
<evidence type="ECO:0000259" key="8">
    <source>
        <dbReference type="Pfam" id="PF02771"/>
    </source>
</evidence>
<evidence type="ECO:0000256" key="4">
    <source>
        <dbReference type="ARBA" id="ARBA00022827"/>
    </source>
</evidence>
<dbReference type="Gene3D" id="2.40.110.10">
    <property type="entry name" value="Butyryl-CoA Dehydrogenase, subunit A, domain 2"/>
    <property type="match status" value="1"/>
</dbReference>
<dbReference type="SUPFAM" id="SSF56645">
    <property type="entry name" value="Acyl-CoA dehydrogenase NM domain-like"/>
    <property type="match status" value="1"/>
</dbReference>
<evidence type="ECO:0000256" key="1">
    <source>
        <dbReference type="ARBA" id="ARBA00001974"/>
    </source>
</evidence>
<dbReference type="PROSITE" id="PS00073">
    <property type="entry name" value="ACYL_COA_DH_2"/>
    <property type="match status" value="1"/>
</dbReference>
<dbReference type="InterPro" id="IPR006089">
    <property type="entry name" value="Acyl-CoA_DH_CS"/>
</dbReference>
<accession>A0ABP7MBY6</accession>
<sequence>MNLELNDIQTMIQQTGKKFAESELWPVAGQVEDKSQRPLFLSHLKHLAELGFMGLNIHQTYGGTEAGVVAFSLAVTELARGCASTAVTVSVNNMVAEVIQSIGTETQKHTYLPKICSGEFSAAAFCLTETGAGSDPANMSTKAVKQNGRWVINGTKLYITSAAYAGVFVVWAVTDPGASKGKGISCFLVDAENPGVSISKEEQKSGQLASATNEVVFTDCVVEESAVLGELNQGFKIAVSELAGGRIGIGSLALGLGQKALSLATEHIKQREQFGQAIADFQGIQWMLAERATELEAARLLLMQAAYLKEKGEPFGTQASMAKLFATEKANKACYTAQQLLGGLGYMKEASIERLVRDVRVTSIYEGTSEIQKVIISRDILKNSLVWC</sequence>
<evidence type="ECO:0000313" key="9">
    <source>
        <dbReference type="EMBL" id="GAA3916724.1"/>
    </source>
</evidence>
<reference evidence="10" key="1">
    <citation type="journal article" date="2019" name="Int. J. Syst. Evol. Microbiol.">
        <title>The Global Catalogue of Microorganisms (GCM) 10K type strain sequencing project: providing services to taxonomists for standard genome sequencing and annotation.</title>
        <authorList>
            <consortium name="The Broad Institute Genomics Platform"/>
            <consortium name="The Broad Institute Genome Sequencing Center for Infectious Disease"/>
            <person name="Wu L."/>
            <person name="Ma J."/>
        </authorList>
    </citation>
    <scope>NUCLEOTIDE SEQUENCE [LARGE SCALE GENOMIC DNA]</scope>
    <source>
        <strain evidence="10">JCM 17551</strain>
    </source>
</reference>
<proteinExistence type="inferred from homology"/>
<dbReference type="InterPro" id="IPR009100">
    <property type="entry name" value="AcylCoA_DH/oxidase_NM_dom_sf"/>
</dbReference>
<evidence type="ECO:0000259" key="6">
    <source>
        <dbReference type="Pfam" id="PF00441"/>
    </source>
</evidence>
<dbReference type="Pfam" id="PF00441">
    <property type="entry name" value="Acyl-CoA_dh_1"/>
    <property type="match status" value="1"/>
</dbReference>
<keyword evidence="10" id="KW-1185">Reference proteome</keyword>
<dbReference type="PANTHER" id="PTHR43884">
    <property type="entry name" value="ACYL-COA DEHYDROGENASE"/>
    <property type="match status" value="1"/>
</dbReference>
<keyword evidence="4 5" id="KW-0274">FAD</keyword>
<dbReference type="EMBL" id="BAABBN010000004">
    <property type="protein sequence ID" value="GAA3916724.1"/>
    <property type="molecule type" value="Genomic_DNA"/>
</dbReference>
<dbReference type="InterPro" id="IPR006091">
    <property type="entry name" value="Acyl-CoA_Oxase/DH_mid-dom"/>
</dbReference>
<evidence type="ECO:0000256" key="3">
    <source>
        <dbReference type="ARBA" id="ARBA00022630"/>
    </source>
</evidence>
<keyword evidence="3 5" id="KW-0285">Flavoprotein</keyword>
<feature type="domain" description="Acyl-CoA dehydrogenase/oxidase C-terminal" evidence="6">
    <location>
        <begin position="232"/>
        <end position="380"/>
    </location>
</feature>
<dbReference type="SUPFAM" id="SSF47203">
    <property type="entry name" value="Acyl-CoA dehydrogenase C-terminal domain-like"/>
    <property type="match status" value="1"/>
</dbReference>
<name>A0ABP7MBY6_9GAMM</name>
<comment type="similarity">
    <text evidence="2 5">Belongs to the acyl-CoA dehydrogenase family.</text>
</comment>
<evidence type="ECO:0000256" key="2">
    <source>
        <dbReference type="ARBA" id="ARBA00009347"/>
    </source>
</evidence>
<dbReference type="InterPro" id="IPR009075">
    <property type="entry name" value="AcylCo_DH/oxidase_C"/>
</dbReference>
<dbReference type="RefSeq" id="WP_344795996.1">
    <property type="nucleotide sequence ID" value="NZ_BAABBN010000004.1"/>
</dbReference>
<dbReference type="PANTHER" id="PTHR43884:SF12">
    <property type="entry name" value="ISOVALERYL-COA DEHYDROGENASE, MITOCHONDRIAL-RELATED"/>
    <property type="match status" value="1"/>
</dbReference>
<organism evidence="9 10">
    <name type="scientific">Litoribacillus peritrichatus</name>
    <dbReference type="NCBI Taxonomy" id="718191"/>
    <lineage>
        <taxon>Bacteria</taxon>
        <taxon>Pseudomonadati</taxon>
        <taxon>Pseudomonadota</taxon>
        <taxon>Gammaproteobacteria</taxon>
        <taxon>Oceanospirillales</taxon>
        <taxon>Oceanospirillaceae</taxon>
        <taxon>Litoribacillus</taxon>
    </lineage>
</organism>
<dbReference type="Gene3D" id="1.10.540.10">
    <property type="entry name" value="Acyl-CoA dehydrogenase/oxidase, N-terminal domain"/>
    <property type="match status" value="1"/>
</dbReference>
<dbReference type="InterPro" id="IPR046373">
    <property type="entry name" value="Acyl-CoA_Oxase/DH_mid-dom_sf"/>
</dbReference>
<dbReference type="Proteomes" id="UP001501565">
    <property type="component" value="Unassembled WGS sequence"/>
</dbReference>
<comment type="cofactor">
    <cofactor evidence="1 5">
        <name>FAD</name>
        <dbReference type="ChEBI" id="CHEBI:57692"/>
    </cofactor>
</comment>